<accession>A0ABU2KKB4</accession>
<protein>
    <recommendedName>
        <fullName evidence="3">Lipoprotein</fullName>
    </recommendedName>
</protein>
<organism evidence="1 2">
    <name type="scientific">Mesonia ostreae</name>
    <dbReference type="NCBI Taxonomy" id="861110"/>
    <lineage>
        <taxon>Bacteria</taxon>
        <taxon>Pseudomonadati</taxon>
        <taxon>Bacteroidota</taxon>
        <taxon>Flavobacteriia</taxon>
        <taxon>Flavobacteriales</taxon>
        <taxon>Flavobacteriaceae</taxon>
        <taxon>Mesonia</taxon>
    </lineage>
</organism>
<evidence type="ECO:0008006" key="3">
    <source>
        <dbReference type="Google" id="ProtNLM"/>
    </source>
</evidence>
<dbReference type="PROSITE" id="PS51257">
    <property type="entry name" value="PROKAR_LIPOPROTEIN"/>
    <property type="match status" value="1"/>
</dbReference>
<dbReference type="EMBL" id="JAVRBG010000010">
    <property type="protein sequence ID" value="MDT0295103.1"/>
    <property type="molecule type" value="Genomic_DNA"/>
</dbReference>
<keyword evidence="2" id="KW-1185">Reference proteome</keyword>
<evidence type="ECO:0000313" key="1">
    <source>
        <dbReference type="EMBL" id="MDT0295103.1"/>
    </source>
</evidence>
<sequence length="210" mass="24385">MKRILFTFMLGILIASCSSTKLSKKETKYFDENNIKISQSEFNETRYKHEFLAIDGDSAHHRKLVIRENRGKIDNRAHLESLLEKETQQKIDANQPLVIIYYPGKDRCNSSSSATKESRKSWYGEFENGLRQIAPTKPIYIYKDPKGLEIYHNVLTWHKDPNGTVESLFFPEHYACSSFVVISKNGEYISHFEEFGKESVWKATAQLIHN</sequence>
<comment type="caution">
    <text evidence="1">The sequence shown here is derived from an EMBL/GenBank/DDBJ whole genome shotgun (WGS) entry which is preliminary data.</text>
</comment>
<name>A0ABU2KKB4_9FLAO</name>
<reference evidence="2" key="1">
    <citation type="submission" date="2023-07" db="EMBL/GenBank/DDBJ databases">
        <title>Isolating and identifying novel microbial strains from the Mariana Trench.</title>
        <authorList>
            <person name="Fu H."/>
        </authorList>
    </citation>
    <scope>NUCLEOTIDE SEQUENCE [LARGE SCALE GENOMIC DNA]</scope>
    <source>
        <strain evidence="2">T-y2</strain>
    </source>
</reference>
<gene>
    <name evidence="1" type="ORF">RLT85_10700</name>
</gene>
<dbReference type="RefSeq" id="WP_311402035.1">
    <property type="nucleotide sequence ID" value="NZ_JAVRBG010000010.1"/>
</dbReference>
<dbReference type="Proteomes" id="UP001182991">
    <property type="component" value="Unassembled WGS sequence"/>
</dbReference>
<evidence type="ECO:0000313" key="2">
    <source>
        <dbReference type="Proteomes" id="UP001182991"/>
    </source>
</evidence>
<proteinExistence type="predicted"/>